<keyword evidence="2 11" id="KW-0813">Transport</keyword>
<dbReference type="InterPro" id="IPR001873">
    <property type="entry name" value="ENaC"/>
</dbReference>
<evidence type="ECO:0000256" key="13">
    <source>
        <dbReference type="SAM" id="Phobius"/>
    </source>
</evidence>
<keyword evidence="9 11" id="KW-0739">Sodium transport</keyword>
<dbReference type="OMA" id="TSITWAM"/>
<reference evidence="14" key="1">
    <citation type="submission" date="2022-08" db="UniProtKB">
        <authorList>
            <consortium name="EnsemblMetazoa"/>
        </authorList>
    </citation>
    <scope>IDENTIFICATION</scope>
    <source>
        <strain evidence="14">05x7-T-G4-1.051#20</strain>
    </source>
</reference>
<dbReference type="PANTHER" id="PTHR11690">
    <property type="entry name" value="AMILORIDE-SENSITIVE SODIUM CHANNEL-RELATED"/>
    <property type="match status" value="1"/>
</dbReference>
<evidence type="ECO:0000256" key="9">
    <source>
        <dbReference type="ARBA" id="ARBA00023201"/>
    </source>
</evidence>
<protein>
    <recommendedName>
        <fullName evidence="16">Amiloride-sensitive sodium channel</fullName>
    </recommendedName>
</protein>
<dbReference type="Proteomes" id="UP000005408">
    <property type="component" value="Unassembled WGS sequence"/>
</dbReference>
<dbReference type="EnsemblMetazoa" id="G10347.8">
    <property type="protein sequence ID" value="G10347.8:cds"/>
    <property type="gene ID" value="G10347"/>
</dbReference>
<keyword evidence="3 11" id="KW-0894">Sodium channel</keyword>
<keyword evidence="4 11" id="KW-0812">Transmembrane</keyword>
<proteinExistence type="inferred from homology"/>
<dbReference type="GO" id="GO:0005886">
    <property type="term" value="C:plasma membrane"/>
    <property type="evidence" value="ECO:0007669"/>
    <property type="project" value="TreeGrafter"/>
</dbReference>
<feature type="transmembrane region" description="Helical" evidence="13">
    <location>
        <begin position="90"/>
        <end position="115"/>
    </location>
</feature>
<keyword evidence="7 11" id="KW-0406">Ion transport</keyword>
<evidence type="ECO:0000256" key="7">
    <source>
        <dbReference type="ARBA" id="ARBA00023065"/>
    </source>
</evidence>
<feature type="region of interest" description="Disordered" evidence="12">
    <location>
        <begin position="604"/>
        <end position="625"/>
    </location>
</feature>
<evidence type="ECO:0000256" key="3">
    <source>
        <dbReference type="ARBA" id="ARBA00022461"/>
    </source>
</evidence>
<dbReference type="Gene3D" id="2.60.470.10">
    <property type="entry name" value="Acid-sensing ion channels like domains"/>
    <property type="match status" value="1"/>
</dbReference>
<dbReference type="AlphaFoldDB" id="A0A8W8HNU7"/>
<evidence type="ECO:0000256" key="8">
    <source>
        <dbReference type="ARBA" id="ARBA00023136"/>
    </source>
</evidence>
<dbReference type="EnsemblMetazoa" id="G10347.7">
    <property type="protein sequence ID" value="G10347.7:cds"/>
    <property type="gene ID" value="G10347"/>
</dbReference>
<comment type="similarity">
    <text evidence="11">Belongs to the amiloride-sensitive sodium channel (TC 1.A.6) family.</text>
</comment>
<dbReference type="GO" id="GO:0015280">
    <property type="term" value="F:ligand-gated sodium channel activity"/>
    <property type="evidence" value="ECO:0007669"/>
    <property type="project" value="TreeGrafter"/>
</dbReference>
<dbReference type="PRINTS" id="PR01078">
    <property type="entry name" value="AMINACHANNEL"/>
</dbReference>
<dbReference type="EnsemblMetazoa" id="G10347.5">
    <property type="protein sequence ID" value="G10347.5:cds"/>
    <property type="gene ID" value="G10347"/>
</dbReference>
<evidence type="ECO:0000256" key="1">
    <source>
        <dbReference type="ARBA" id="ARBA00004141"/>
    </source>
</evidence>
<evidence type="ECO:0000313" key="15">
    <source>
        <dbReference type="Proteomes" id="UP000005408"/>
    </source>
</evidence>
<evidence type="ECO:0000256" key="11">
    <source>
        <dbReference type="RuleBase" id="RU000679"/>
    </source>
</evidence>
<comment type="subcellular location">
    <subcellularLocation>
        <location evidence="1">Membrane</location>
        <topology evidence="1">Multi-pass membrane protein</topology>
    </subcellularLocation>
</comment>
<dbReference type="EnsemblMetazoa" id="G10347.6">
    <property type="protein sequence ID" value="G10347.6:cds"/>
    <property type="gene ID" value="G10347"/>
</dbReference>
<dbReference type="OrthoDB" id="6081225at2759"/>
<keyword evidence="5 13" id="KW-1133">Transmembrane helix</keyword>
<sequence length="726" mass="82818">MGDEDSYSAWKDRCDRYFTSISESESVRNGNYEKNRHMKKWRTLRDVTSDELTKSDATSNFDRARLWLPAVDIHGLGIAGTTTHVLETSIWIIISCVAFSGFVFLVYLNFSVYYLQSSSFRTEQVGARISEVPVITVCNKNKLRFSVVASAGDRFRDLLVPMTTTSMLSPSLTKNGTDAIKSTSFQTFLRNVLDKEKYDKLMSEIDFSFEPYSSMTSQNDWYSVYRTSLRYGFRILEQAVRPNREEQWKFGHQANKTLVQCLYNGRPCLQDVLEIVDEEHGRCFMISPSVTKEMGEIELRLNIEPDEYIDVLSPEHGAVIFIHTQKFNLRDGQQYMLAPGSSYIIDLQKIVKTKKLQDCIDRQSYNRKKCLSDCIDHFSQTYCKCRQNFENDNADRCRINVQFEFVCSAALSYLASSGELPCSCPLPCSTSSIDTTLTSLPWPSAGNLKHEQRYLQNQGLVMTDSQFRSSMIKVSLDFSNAKKTSLTEENTSTLLQLLANIGGVSSLLIGMSIISVLEVLWLTVRACLVSCVESYQRKQRQDKNIEKLSDSDFTSVTWAAQKERLRYEAQHKEEMIGRKGLWSQEPIRRNSGRCQALRPIPEESKSTNTFSVKHSSTKLGGQPQHGMFTKYTPYNRYPSQPTIVNTIKPEDQAKGNEFPLFHSLDQASGPRCSTPENKESRGPHLLHMDADARQYPERGRIISPADAIQMYGPSARKYYVSEPYNI</sequence>
<dbReference type="Pfam" id="PF00858">
    <property type="entry name" value="ASC"/>
    <property type="match status" value="1"/>
</dbReference>
<evidence type="ECO:0000256" key="12">
    <source>
        <dbReference type="SAM" id="MobiDB-lite"/>
    </source>
</evidence>
<feature type="compositionally biased region" description="Polar residues" evidence="12">
    <location>
        <begin position="606"/>
        <end position="619"/>
    </location>
</feature>
<keyword evidence="15" id="KW-1185">Reference proteome</keyword>
<evidence type="ECO:0000313" key="14">
    <source>
        <dbReference type="EnsemblMetazoa" id="G10347.6:cds"/>
    </source>
</evidence>
<name>A0A8W8HNU7_MAGGI</name>
<evidence type="ECO:0000256" key="5">
    <source>
        <dbReference type="ARBA" id="ARBA00022989"/>
    </source>
</evidence>
<evidence type="ECO:0008006" key="16">
    <source>
        <dbReference type="Google" id="ProtNLM"/>
    </source>
</evidence>
<evidence type="ECO:0000256" key="2">
    <source>
        <dbReference type="ARBA" id="ARBA00022448"/>
    </source>
</evidence>
<keyword evidence="6" id="KW-0915">Sodium</keyword>
<accession>A0A8W8HNU7</accession>
<keyword evidence="10 11" id="KW-0407">Ion channel</keyword>
<evidence type="ECO:0000256" key="10">
    <source>
        <dbReference type="ARBA" id="ARBA00023303"/>
    </source>
</evidence>
<keyword evidence="8 13" id="KW-0472">Membrane</keyword>
<evidence type="ECO:0000256" key="6">
    <source>
        <dbReference type="ARBA" id="ARBA00023053"/>
    </source>
</evidence>
<evidence type="ECO:0000256" key="4">
    <source>
        <dbReference type="ARBA" id="ARBA00022692"/>
    </source>
</evidence>
<organism evidence="14 15">
    <name type="scientific">Magallana gigas</name>
    <name type="common">Pacific oyster</name>
    <name type="synonym">Crassostrea gigas</name>
    <dbReference type="NCBI Taxonomy" id="29159"/>
    <lineage>
        <taxon>Eukaryota</taxon>
        <taxon>Metazoa</taxon>
        <taxon>Spiralia</taxon>
        <taxon>Lophotrochozoa</taxon>
        <taxon>Mollusca</taxon>
        <taxon>Bivalvia</taxon>
        <taxon>Autobranchia</taxon>
        <taxon>Pteriomorphia</taxon>
        <taxon>Ostreida</taxon>
        <taxon>Ostreoidea</taxon>
        <taxon>Ostreidae</taxon>
        <taxon>Magallana</taxon>
    </lineage>
</organism>